<comment type="caution">
    <text evidence="1">The sequence shown here is derived from an EMBL/GenBank/DDBJ whole genome shotgun (WGS) entry which is preliminary data.</text>
</comment>
<evidence type="ECO:0000313" key="1">
    <source>
        <dbReference type="EMBL" id="MBB6543095.1"/>
    </source>
</evidence>
<dbReference type="EMBL" id="JACHHU010000010">
    <property type="protein sequence ID" value="MBB6543095.1"/>
    <property type="molecule type" value="Genomic_DNA"/>
</dbReference>
<sequence length="108" mass="11951">MTNSDNTAIPRFKLNRLLGATDRLQISGVFKSHIDQIAHLEVLLVTCIGNDESSPDYDADYPIEGTLFELVSGNESRTFDFASDLKSFVKKHIEDHGARPSASIILNT</sequence>
<gene>
    <name evidence="1" type="ORF">HNQ55_001602</name>
</gene>
<dbReference type="RefSeq" id="WP_184423897.1">
    <property type="nucleotide sequence ID" value="NZ_BAABLB010000028.1"/>
</dbReference>
<evidence type="ECO:0000313" key="2">
    <source>
        <dbReference type="Proteomes" id="UP000537141"/>
    </source>
</evidence>
<keyword evidence="2" id="KW-1185">Reference proteome</keyword>
<dbReference type="Proteomes" id="UP000537141">
    <property type="component" value="Unassembled WGS sequence"/>
</dbReference>
<organism evidence="1 2">
    <name type="scientific">Thalassotalea piscium</name>
    <dbReference type="NCBI Taxonomy" id="1230533"/>
    <lineage>
        <taxon>Bacteria</taxon>
        <taxon>Pseudomonadati</taxon>
        <taxon>Pseudomonadota</taxon>
        <taxon>Gammaproteobacteria</taxon>
        <taxon>Alteromonadales</taxon>
        <taxon>Colwelliaceae</taxon>
        <taxon>Thalassotalea</taxon>
    </lineage>
</organism>
<accession>A0A7X0NGS8</accession>
<reference evidence="1 2" key="1">
    <citation type="submission" date="2020-08" db="EMBL/GenBank/DDBJ databases">
        <title>Genomic Encyclopedia of Type Strains, Phase IV (KMG-IV): sequencing the most valuable type-strain genomes for metagenomic binning, comparative biology and taxonomic classification.</title>
        <authorList>
            <person name="Goeker M."/>
        </authorList>
    </citation>
    <scope>NUCLEOTIDE SEQUENCE [LARGE SCALE GENOMIC DNA]</scope>
    <source>
        <strain evidence="1 2">DSM 26287</strain>
    </source>
</reference>
<dbReference type="AlphaFoldDB" id="A0A7X0NGS8"/>
<name>A0A7X0NGS8_9GAMM</name>
<protein>
    <submittedName>
        <fullName evidence="1">Uncharacterized protein</fullName>
    </submittedName>
</protein>
<proteinExistence type="predicted"/>